<name>A0A8S5TGG7_9CAUD</name>
<proteinExistence type="predicted"/>
<accession>A0A8S5TGG7</accession>
<reference evidence="1" key="1">
    <citation type="journal article" date="2021" name="Proc. Natl. Acad. Sci. U.S.A.">
        <title>A Catalog of Tens of Thousands of Viruses from Human Metagenomes Reveals Hidden Associations with Chronic Diseases.</title>
        <authorList>
            <person name="Tisza M.J."/>
            <person name="Buck C.B."/>
        </authorList>
    </citation>
    <scope>NUCLEOTIDE SEQUENCE</scope>
    <source>
        <strain evidence="1">CtIty1</strain>
    </source>
</reference>
<sequence length="137" mass="16082">MTTSELFLEIKQQVTKFKTQHSYRETLIHAIILASVFPQDDKSHFNEDGYFISLLEYTPHEIDLMISLVAEDAGIVYTQLRKVYDFIIKRYTHEYYDGGVKNKKFKLPSYVEFINDLKESEDIQNIVTYAVAAVRPY</sequence>
<protein>
    <submittedName>
        <fullName evidence="1">Uncharacterized protein</fullName>
    </submittedName>
</protein>
<dbReference type="EMBL" id="BK032823">
    <property type="protein sequence ID" value="DAF62366.1"/>
    <property type="molecule type" value="Genomic_DNA"/>
</dbReference>
<organism evidence="1">
    <name type="scientific">Myoviridae sp. ctIty1</name>
    <dbReference type="NCBI Taxonomy" id="2827673"/>
    <lineage>
        <taxon>Viruses</taxon>
        <taxon>Duplodnaviria</taxon>
        <taxon>Heunggongvirae</taxon>
        <taxon>Uroviricota</taxon>
        <taxon>Caudoviricetes</taxon>
    </lineage>
</organism>
<evidence type="ECO:0000313" key="1">
    <source>
        <dbReference type="EMBL" id="DAF62366.1"/>
    </source>
</evidence>